<protein>
    <submittedName>
        <fullName evidence="1">DUF1015 domain-containing protein</fullName>
    </submittedName>
</protein>
<dbReference type="Pfam" id="PF06245">
    <property type="entry name" value="DUF1015"/>
    <property type="match status" value="1"/>
</dbReference>
<organism evidence="1 2">
    <name type="scientific">Compostibacter hankyongensis</name>
    <dbReference type="NCBI Taxonomy" id="1007089"/>
    <lineage>
        <taxon>Bacteria</taxon>
        <taxon>Pseudomonadati</taxon>
        <taxon>Bacteroidota</taxon>
        <taxon>Chitinophagia</taxon>
        <taxon>Chitinophagales</taxon>
        <taxon>Chitinophagaceae</taxon>
        <taxon>Compostibacter</taxon>
    </lineage>
</organism>
<accession>A0ABP8FG86</accession>
<keyword evidence="2" id="KW-1185">Reference proteome</keyword>
<dbReference type="EMBL" id="BAABFN010000001">
    <property type="protein sequence ID" value="GAA4303005.1"/>
    <property type="molecule type" value="Genomic_DNA"/>
</dbReference>
<dbReference type="PIRSF" id="PIRSF033563">
    <property type="entry name" value="UCP033563"/>
    <property type="match status" value="1"/>
</dbReference>
<comment type="caution">
    <text evidence="1">The sequence shown here is derived from an EMBL/GenBank/DDBJ whole genome shotgun (WGS) entry which is preliminary data.</text>
</comment>
<dbReference type="PANTHER" id="PTHR36454">
    <property type="entry name" value="LMO2823 PROTEIN"/>
    <property type="match status" value="1"/>
</dbReference>
<dbReference type="RefSeq" id="WP_344975075.1">
    <property type="nucleotide sequence ID" value="NZ_BAABFN010000001.1"/>
</dbReference>
<dbReference type="Proteomes" id="UP001501207">
    <property type="component" value="Unassembled WGS sequence"/>
</dbReference>
<dbReference type="PANTHER" id="PTHR36454:SF1">
    <property type="entry name" value="DUF1015 DOMAIN-CONTAINING PROTEIN"/>
    <property type="match status" value="1"/>
</dbReference>
<dbReference type="InterPro" id="IPR008323">
    <property type="entry name" value="UCP033563"/>
</dbReference>
<name>A0ABP8FG86_9BACT</name>
<reference evidence="2" key="1">
    <citation type="journal article" date="2019" name="Int. J. Syst. Evol. Microbiol.">
        <title>The Global Catalogue of Microorganisms (GCM) 10K type strain sequencing project: providing services to taxonomists for standard genome sequencing and annotation.</title>
        <authorList>
            <consortium name="The Broad Institute Genomics Platform"/>
            <consortium name="The Broad Institute Genome Sequencing Center for Infectious Disease"/>
            <person name="Wu L."/>
            <person name="Ma J."/>
        </authorList>
    </citation>
    <scope>NUCLEOTIDE SEQUENCE [LARGE SCALE GENOMIC DNA]</scope>
    <source>
        <strain evidence="2">JCM 17664</strain>
    </source>
</reference>
<evidence type="ECO:0000313" key="2">
    <source>
        <dbReference type="Proteomes" id="UP001501207"/>
    </source>
</evidence>
<gene>
    <name evidence="1" type="ORF">GCM10023143_05880</name>
</gene>
<evidence type="ECO:0000313" key="1">
    <source>
        <dbReference type="EMBL" id="GAA4303005.1"/>
    </source>
</evidence>
<proteinExistence type="predicted"/>
<sequence length="418" mass="46739">MAIIRPFNALRPVKNLAAQVASRPYDVLNSAEARAEAADNPYSFYHISKSEIDLPEGSDIHGSDVYEKAADNLRKFIAAGTLIREGKPCYYIYKLVMPLGEAGEEHIQTGLVAVSAISDYHNGIIKKHEFTRPEKEQDRINHIRSTGAQTGNVFLAYNDVYELSTLTEQWKAAHAPEYDFTAEDGIRHTLWVVDDTETIDHITRLFTEKVPFTYIADGHHRAASAAKVQEQDPDPGDEAAQYFLTTLFPAGDLTILDYNRLVKDLNGLTPQEFLSGLEYSFGVTDTGHTPVKPAMLHEFGMYLSGRWYRLLAHEGTYETDPVGILDVSILQKNVLDKLLGIKDPRTDTRIDFVGGIRGLGELVKRVNSGEMQVAFALHPVTIRQLFDIADSGQVMPPKSTWFEPKLRDGLLTHLIRPA</sequence>